<evidence type="ECO:0000313" key="9">
    <source>
        <dbReference type="EMBL" id="CAE8684219.1"/>
    </source>
</evidence>
<sequence>MGFGAGGRGGGKGKKSQGNGRAVAYGQNVSRLQGRNKVTKGKGKGKGNANNSWGNGNQQAPAGRKGVVRTIGKRVQQQGKGAGRGKGRAPVAQTQGRQRQTQKAQPGKKGAGKGRAAQQPVKTKKGAGKGQKATKGAGRGAKGVKGVIGKKGKAKAKGKGKGKGGGKGKKTEEVTKEFLDKQLEEYMGPDAMKAKLDSELDTYFKAMAAVVKFLNIPFSCKKSLFPGVEGAGPQGCNSLSPKVEAEQILRQHGSERAADSLLAAIRQIILGGGGGKGKGKKGKGCFNCGGDHLARDCPEESSKGKGGGKSVDCFNCGGDHFARDCPEESSKGRKGGGKGKGKSVDCFNCGGDHFARDCPEESSKGKGKGKKGGGGGGVCFDFRDNGDCKFGDECRCHKTWPDEVFTHFSITWLASLQSSSHLDEVLVAVVPSLLLRTWSSAFVATRAPAASHRRAVALAVGGVNPFEVKSGGRYDAPADLKPPFFAEKSPSGLRWEVLRKGGGVVPVATDTIKVSYTGWKQSDGVMFDSSYIRQMPSTFRVDNMIKGWGEGMVMMQEGEQRRLWIPGSLAYGETSNSPVQQDGQPLGDLCIDVELMDVVPPGDDPYVKFFSIAAAFLIALSFGYSKFTVEPERREYDNGVVLGFTVER</sequence>
<evidence type="ECO:0000259" key="8">
    <source>
        <dbReference type="PROSITE" id="PS50059"/>
    </source>
</evidence>
<dbReference type="GO" id="GO:0008270">
    <property type="term" value="F:zinc ion binding"/>
    <property type="evidence" value="ECO:0007669"/>
    <property type="project" value="InterPro"/>
</dbReference>
<evidence type="ECO:0000256" key="1">
    <source>
        <dbReference type="ARBA" id="ARBA00000971"/>
    </source>
</evidence>
<dbReference type="EMBL" id="CAJNNW010026288">
    <property type="protein sequence ID" value="CAE8684219.1"/>
    <property type="molecule type" value="Genomic_DNA"/>
</dbReference>
<name>A0A813JW20_POLGL</name>
<comment type="catalytic activity">
    <reaction evidence="1 6">
        <text>[protein]-peptidylproline (omega=180) = [protein]-peptidylproline (omega=0)</text>
        <dbReference type="Rhea" id="RHEA:16237"/>
        <dbReference type="Rhea" id="RHEA-COMP:10747"/>
        <dbReference type="Rhea" id="RHEA-COMP:10748"/>
        <dbReference type="ChEBI" id="CHEBI:83833"/>
        <dbReference type="ChEBI" id="CHEBI:83834"/>
        <dbReference type="EC" id="5.2.1.8"/>
    </reaction>
</comment>
<dbReference type="InterPro" id="IPR046357">
    <property type="entry name" value="PPIase_dom_sf"/>
</dbReference>
<dbReference type="AlphaFoldDB" id="A0A813JW20"/>
<dbReference type="Proteomes" id="UP000626109">
    <property type="component" value="Unassembled WGS sequence"/>
</dbReference>
<dbReference type="Gene3D" id="4.10.60.10">
    <property type="entry name" value="Zinc finger, CCHC-type"/>
    <property type="match status" value="1"/>
</dbReference>
<keyword evidence="5 6" id="KW-0413">Isomerase</keyword>
<feature type="compositionally biased region" description="Low complexity" evidence="7">
    <location>
        <begin position="102"/>
        <end position="121"/>
    </location>
</feature>
<proteinExistence type="predicted"/>
<dbReference type="EC" id="5.2.1.8" evidence="2 6"/>
<dbReference type="SMART" id="SM00343">
    <property type="entry name" value="ZnF_C2HC"/>
    <property type="match status" value="3"/>
</dbReference>
<dbReference type="SMART" id="SM01218">
    <property type="entry name" value="FoP_duplication"/>
    <property type="match status" value="1"/>
</dbReference>
<keyword evidence="4 6" id="KW-0697">Rotamase</keyword>
<dbReference type="Pfam" id="PF00254">
    <property type="entry name" value="FKBP_C"/>
    <property type="match status" value="1"/>
</dbReference>
<dbReference type="InterPro" id="IPR025715">
    <property type="entry name" value="FoP_C"/>
</dbReference>
<organism evidence="9 10">
    <name type="scientific">Polarella glacialis</name>
    <name type="common">Dinoflagellate</name>
    <dbReference type="NCBI Taxonomy" id="89957"/>
    <lineage>
        <taxon>Eukaryota</taxon>
        <taxon>Sar</taxon>
        <taxon>Alveolata</taxon>
        <taxon>Dinophyceae</taxon>
        <taxon>Suessiales</taxon>
        <taxon>Suessiaceae</taxon>
        <taxon>Polarella</taxon>
    </lineage>
</organism>
<feature type="domain" description="PPIase FKBP-type" evidence="8">
    <location>
        <begin position="509"/>
        <end position="599"/>
    </location>
</feature>
<feature type="compositionally biased region" description="Low complexity" evidence="7">
    <location>
        <begin position="47"/>
        <end position="57"/>
    </location>
</feature>
<accession>A0A813JW20</accession>
<evidence type="ECO:0000256" key="7">
    <source>
        <dbReference type="SAM" id="MobiDB-lite"/>
    </source>
</evidence>
<dbReference type="PROSITE" id="PS50059">
    <property type="entry name" value="FKBP_PPIASE"/>
    <property type="match status" value="1"/>
</dbReference>
<dbReference type="GO" id="GO:0003723">
    <property type="term" value="F:RNA binding"/>
    <property type="evidence" value="ECO:0007669"/>
    <property type="project" value="UniProtKB-KW"/>
</dbReference>
<feature type="compositionally biased region" description="Gly residues" evidence="7">
    <location>
        <begin position="1"/>
        <end position="10"/>
    </location>
</feature>
<dbReference type="InterPro" id="IPR036875">
    <property type="entry name" value="Znf_CCHC_sf"/>
</dbReference>
<dbReference type="SUPFAM" id="SSF54534">
    <property type="entry name" value="FKBP-like"/>
    <property type="match status" value="1"/>
</dbReference>
<feature type="compositionally biased region" description="Basic residues" evidence="7">
    <location>
        <begin position="148"/>
        <end position="168"/>
    </location>
</feature>
<evidence type="ECO:0000256" key="5">
    <source>
        <dbReference type="ARBA" id="ARBA00023235"/>
    </source>
</evidence>
<evidence type="ECO:0000256" key="3">
    <source>
        <dbReference type="ARBA" id="ARBA00022884"/>
    </source>
</evidence>
<reference evidence="9" key="1">
    <citation type="submission" date="2021-02" db="EMBL/GenBank/DDBJ databases">
        <authorList>
            <person name="Dougan E. K."/>
            <person name="Rhodes N."/>
            <person name="Thang M."/>
            <person name="Chan C."/>
        </authorList>
    </citation>
    <scope>NUCLEOTIDE SEQUENCE</scope>
</reference>
<dbReference type="Pfam" id="PF13865">
    <property type="entry name" value="FoP_duplication"/>
    <property type="match status" value="1"/>
</dbReference>
<keyword evidence="3" id="KW-0694">RNA-binding</keyword>
<evidence type="ECO:0000256" key="4">
    <source>
        <dbReference type="ARBA" id="ARBA00023110"/>
    </source>
</evidence>
<comment type="caution">
    <text evidence="9">The sequence shown here is derived from an EMBL/GenBank/DDBJ whole genome shotgun (WGS) entry which is preliminary data.</text>
</comment>
<evidence type="ECO:0000256" key="2">
    <source>
        <dbReference type="ARBA" id="ARBA00013194"/>
    </source>
</evidence>
<gene>
    <name evidence="9" type="ORF">PGLA2088_LOCUS23869</name>
</gene>
<protein>
    <recommendedName>
        <fullName evidence="2 6">peptidylprolyl isomerase</fullName>
        <ecNumber evidence="2 6">5.2.1.8</ecNumber>
    </recommendedName>
</protein>
<dbReference type="PANTHER" id="PTHR43811">
    <property type="entry name" value="FKBP-TYPE PEPTIDYL-PROLYL CIS-TRANS ISOMERASE FKPA"/>
    <property type="match status" value="1"/>
</dbReference>
<dbReference type="SUPFAM" id="SSF57756">
    <property type="entry name" value="Retrovirus zinc finger-like domains"/>
    <property type="match status" value="1"/>
</dbReference>
<evidence type="ECO:0000313" key="10">
    <source>
        <dbReference type="Proteomes" id="UP000626109"/>
    </source>
</evidence>
<dbReference type="InterPro" id="IPR001878">
    <property type="entry name" value="Znf_CCHC"/>
</dbReference>
<dbReference type="PANTHER" id="PTHR43811:SF19">
    <property type="entry name" value="39 KDA FK506-BINDING NUCLEAR PROTEIN"/>
    <property type="match status" value="1"/>
</dbReference>
<evidence type="ECO:0000256" key="6">
    <source>
        <dbReference type="PROSITE-ProRule" id="PRU00277"/>
    </source>
</evidence>
<dbReference type="Gene3D" id="3.10.50.40">
    <property type="match status" value="1"/>
</dbReference>
<dbReference type="GO" id="GO:0003755">
    <property type="term" value="F:peptidyl-prolyl cis-trans isomerase activity"/>
    <property type="evidence" value="ECO:0007669"/>
    <property type="project" value="UniProtKB-KW"/>
</dbReference>
<dbReference type="InterPro" id="IPR001179">
    <property type="entry name" value="PPIase_FKBP_dom"/>
</dbReference>
<feature type="region of interest" description="Disordered" evidence="7">
    <location>
        <begin position="1"/>
        <end position="172"/>
    </location>
</feature>